<gene>
    <name evidence="1" type="ORF">PACLA_8A006529</name>
</gene>
<dbReference type="SUPFAM" id="SSF55729">
    <property type="entry name" value="Acyl-CoA N-acyltransferases (Nat)"/>
    <property type="match status" value="1"/>
</dbReference>
<evidence type="ECO:0000313" key="2">
    <source>
        <dbReference type="Proteomes" id="UP001152795"/>
    </source>
</evidence>
<keyword evidence="2" id="KW-1185">Reference proteome</keyword>
<dbReference type="EMBL" id="CACRXK020005210">
    <property type="protein sequence ID" value="CAB4005460.1"/>
    <property type="molecule type" value="Genomic_DNA"/>
</dbReference>
<reference evidence="1" key="1">
    <citation type="submission" date="2020-04" db="EMBL/GenBank/DDBJ databases">
        <authorList>
            <person name="Alioto T."/>
            <person name="Alioto T."/>
            <person name="Gomez Garrido J."/>
        </authorList>
    </citation>
    <scope>NUCLEOTIDE SEQUENCE</scope>
    <source>
        <strain evidence="1">A484AB</strain>
    </source>
</reference>
<evidence type="ECO:0000313" key="1">
    <source>
        <dbReference type="EMBL" id="CAB4005460.1"/>
    </source>
</evidence>
<proteinExistence type="predicted"/>
<dbReference type="Proteomes" id="UP001152795">
    <property type="component" value="Unassembled WGS sequence"/>
</dbReference>
<organism evidence="1 2">
    <name type="scientific">Paramuricea clavata</name>
    <name type="common">Red gorgonian</name>
    <name type="synonym">Violescent sea-whip</name>
    <dbReference type="NCBI Taxonomy" id="317549"/>
    <lineage>
        <taxon>Eukaryota</taxon>
        <taxon>Metazoa</taxon>
        <taxon>Cnidaria</taxon>
        <taxon>Anthozoa</taxon>
        <taxon>Octocorallia</taxon>
        <taxon>Malacalcyonacea</taxon>
        <taxon>Plexauridae</taxon>
        <taxon>Paramuricea</taxon>
    </lineage>
</organism>
<dbReference type="Gene3D" id="3.40.630.30">
    <property type="match status" value="1"/>
</dbReference>
<sequence length="273" mass="31460">MLNFVKHLRLFSKPKFRLSICNRLQSSLAPSTVSKKSKELPDGIVLEFLNPSTHDLEKVRKLLIDAFVLNQEPVMHALCERAYSGEPMEKKLPKIERHFEKFFSDEFLNEKIELGMSVVAIDKNVSDRYIGCTFVERYCGEIYNTEVPSLRDPFWEHGLRFMSDLQRRACPFLSQYDPEKITFMSHSATCPEYVNSGIQLAIMDLLLSRVAEHGFEIGYCVVTAKSIVKVVENHYGFFPIAEMMYADYEINGEKIFAHLAEKHIAAKAMIKFL</sequence>
<accession>A0A7D9IE26</accession>
<comment type="caution">
    <text evidence="1">The sequence shown here is derived from an EMBL/GenBank/DDBJ whole genome shotgun (WGS) entry which is preliminary data.</text>
</comment>
<protein>
    <submittedName>
        <fullName evidence="1">Uncharacterized protein</fullName>
    </submittedName>
</protein>
<dbReference type="InterPro" id="IPR016181">
    <property type="entry name" value="Acyl_CoA_acyltransferase"/>
</dbReference>
<dbReference type="AlphaFoldDB" id="A0A7D9IE26"/>
<name>A0A7D9IE26_PARCT</name>